<keyword evidence="4" id="KW-0131">Cell cycle</keyword>
<reference evidence="6 7" key="1">
    <citation type="journal article" date="2019" name="Int. J. Syst. Evol. Microbiol.">
        <title>The Global Catalogue of Microorganisms (GCM) 10K type strain sequencing project: providing services to taxonomists for standard genome sequencing and annotation.</title>
        <authorList>
            <consortium name="The Broad Institute Genomics Platform"/>
            <consortium name="The Broad Institute Genome Sequencing Center for Infectious Disease"/>
            <person name="Wu L."/>
            <person name="Ma J."/>
        </authorList>
    </citation>
    <scope>NUCLEOTIDE SEQUENCE [LARGE SCALE GENOMIC DNA]</scope>
    <source>
        <strain evidence="6 7">JCM 15896</strain>
    </source>
</reference>
<dbReference type="EMBL" id="BAAAFD010000001">
    <property type="protein sequence ID" value="GAA0852850.1"/>
    <property type="molecule type" value="Genomic_DNA"/>
</dbReference>
<evidence type="ECO:0000256" key="1">
    <source>
        <dbReference type="ARBA" id="ARBA00022490"/>
    </source>
</evidence>
<name>A0ABN1LCV3_9ALTE</name>
<dbReference type="NCBIfam" id="TIGR00281">
    <property type="entry name" value="SMC-Scp complex subunit ScpB"/>
    <property type="match status" value="1"/>
</dbReference>
<keyword evidence="7" id="KW-1185">Reference proteome</keyword>
<dbReference type="InterPro" id="IPR036388">
    <property type="entry name" value="WH-like_DNA-bd_sf"/>
</dbReference>
<keyword evidence="3" id="KW-0159">Chromosome partition</keyword>
<evidence type="ECO:0000256" key="4">
    <source>
        <dbReference type="ARBA" id="ARBA00023306"/>
    </source>
</evidence>
<dbReference type="Gene3D" id="1.10.10.10">
    <property type="entry name" value="Winged helix-like DNA-binding domain superfamily/Winged helix DNA-binding domain"/>
    <property type="match status" value="2"/>
</dbReference>
<dbReference type="PANTHER" id="PTHR34298">
    <property type="entry name" value="SEGREGATION AND CONDENSATION PROTEIN B"/>
    <property type="match status" value="1"/>
</dbReference>
<organism evidence="6 7">
    <name type="scientific">Aliiglaciecola litoralis</name>
    <dbReference type="NCBI Taxonomy" id="582857"/>
    <lineage>
        <taxon>Bacteria</taxon>
        <taxon>Pseudomonadati</taxon>
        <taxon>Pseudomonadota</taxon>
        <taxon>Gammaproteobacteria</taxon>
        <taxon>Alteromonadales</taxon>
        <taxon>Alteromonadaceae</taxon>
        <taxon>Aliiglaciecola</taxon>
    </lineage>
</organism>
<dbReference type="PIRSF" id="PIRSF019345">
    <property type="entry name" value="ScpB"/>
    <property type="match status" value="1"/>
</dbReference>
<evidence type="ECO:0000313" key="6">
    <source>
        <dbReference type="EMBL" id="GAA0852850.1"/>
    </source>
</evidence>
<dbReference type="Proteomes" id="UP001500359">
    <property type="component" value="Unassembled WGS sequence"/>
</dbReference>
<dbReference type="Pfam" id="PF04079">
    <property type="entry name" value="SMC_ScpB"/>
    <property type="match status" value="1"/>
</dbReference>
<sequence length="236" mass="26471">MAGISNEQLKQLVEAAIFVADEPLSKEKLQASVLDGLKVSNKKLDQCLDELTLDYAPRGIQLVEVASGYRFQSMDSLSPWLGKLWQEHAPRYSRALLETLSLIAYRQPITRGEIEDVRGVAVSSHIIKTLTERDWIKVVGHKEVPGRPALYATTKEFLNYFSLKSLADLPPIEQIESLSDAMLQEQQDEQVEQRLKGVSDQLASQTQDAPLFNPEQSVAEEADRTPRSGSNKEQLH</sequence>
<dbReference type="InterPro" id="IPR036390">
    <property type="entry name" value="WH_DNA-bd_sf"/>
</dbReference>
<accession>A0ABN1LCV3</accession>
<evidence type="ECO:0000256" key="2">
    <source>
        <dbReference type="ARBA" id="ARBA00022618"/>
    </source>
</evidence>
<comment type="caution">
    <text evidence="6">The sequence shown here is derived from an EMBL/GenBank/DDBJ whole genome shotgun (WGS) entry which is preliminary data.</text>
</comment>
<protein>
    <submittedName>
        <fullName evidence="6">SMC-Scp complex subunit ScpB</fullName>
    </submittedName>
</protein>
<feature type="compositionally biased region" description="Polar residues" evidence="5">
    <location>
        <begin position="227"/>
        <end position="236"/>
    </location>
</feature>
<dbReference type="InterPro" id="IPR005234">
    <property type="entry name" value="ScpB_csome_segregation"/>
</dbReference>
<evidence type="ECO:0000256" key="5">
    <source>
        <dbReference type="SAM" id="MobiDB-lite"/>
    </source>
</evidence>
<evidence type="ECO:0000313" key="7">
    <source>
        <dbReference type="Proteomes" id="UP001500359"/>
    </source>
</evidence>
<keyword evidence="1" id="KW-0963">Cytoplasm</keyword>
<proteinExistence type="predicted"/>
<keyword evidence="2" id="KW-0132">Cell division</keyword>
<dbReference type="PANTHER" id="PTHR34298:SF2">
    <property type="entry name" value="SEGREGATION AND CONDENSATION PROTEIN B"/>
    <property type="match status" value="1"/>
</dbReference>
<feature type="region of interest" description="Disordered" evidence="5">
    <location>
        <begin position="186"/>
        <end position="236"/>
    </location>
</feature>
<evidence type="ECO:0000256" key="3">
    <source>
        <dbReference type="ARBA" id="ARBA00022829"/>
    </source>
</evidence>
<gene>
    <name evidence="6" type="primary">scpB</name>
    <name evidence="6" type="ORF">GCM10009114_04100</name>
</gene>
<dbReference type="SUPFAM" id="SSF46785">
    <property type="entry name" value="Winged helix' DNA-binding domain"/>
    <property type="match status" value="2"/>
</dbReference>
<dbReference type="RefSeq" id="WP_343856057.1">
    <property type="nucleotide sequence ID" value="NZ_BAAAFD010000001.1"/>
</dbReference>